<dbReference type="EMBL" id="CACVKT020003356">
    <property type="protein sequence ID" value="CAC5383196.1"/>
    <property type="molecule type" value="Genomic_DNA"/>
</dbReference>
<dbReference type="Proteomes" id="UP000507470">
    <property type="component" value="Unassembled WGS sequence"/>
</dbReference>
<proteinExistence type="predicted"/>
<evidence type="ECO:0000313" key="2">
    <source>
        <dbReference type="Proteomes" id="UP000507470"/>
    </source>
</evidence>
<sequence>MEDPRSGVIFNEMFVQYYFDSFTGPTKIEPHGNSTKAKNPYQRTSHSTFAKIKEFRENKTKPKEIFNNIISEQGGLEHVKGSSSIPRNRKQIYNVNNNNCRFIDPVVECTDLAKEQEKNMSQFVRDVRTAPEFSMFLGSDRQLTEIGKFCAQNKNFCVLGVDTTFNIGNYYVTVSVYRHQMLLNRFDTEPVMIGPMLIHQRKSFDSYFKLPSTLLQESPKLIDLKVFGTDGDVNLSSAFQACFPNSKHLLCDIHMFDNIERKLVKLGISGKLKKEYINDIFGYVEEDIKIPG</sequence>
<organism evidence="1 2">
    <name type="scientific">Mytilus coruscus</name>
    <name type="common">Sea mussel</name>
    <dbReference type="NCBI Taxonomy" id="42192"/>
    <lineage>
        <taxon>Eukaryota</taxon>
        <taxon>Metazoa</taxon>
        <taxon>Spiralia</taxon>
        <taxon>Lophotrochozoa</taxon>
        <taxon>Mollusca</taxon>
        <taxon>Bivalvia</taxon>
        <taxon>Autobranchia</taxon>
        <taxon>Pteriomorphia</taxon>
        <taxon>Mytilida</taxon>
        <taxon>Mytiloidea</taxon>
        <taxon>Mytilidae</taxon>
        <taxon>Mytilinae</taxon>
        <taxon>Mytilus</taxon>
    </lineage>
</organism>
<dbReference type="AlphaFoldDB" id="A0A6J8BHT2"/>
<protein>
    <recommendedName>
        <fullName evidence="3">MULE transposase domain-containing protein</fullName>
    </recommendedName>
</protein>
<name>A0A6J8BHT2_MYTCO</name>
<accession>A0A6J8BHT2</accession>
<evidence type="ECO:0008006" key="3">
    <source>
        <dbReference type="Google" id="ProtNLM"/>
    </source>
</evidence>
<gene>
    <name evidence="1" type="ORF">MCOR_18962</name>
</gene>
<dbReference type="OrthoDB" id="6077520at2759"/>
<keyword evidence="2" id="KW-1185">Reference proteome</keyword>
<evidence type="ECO:0000313" key="1">
    <source>
        <dbReference type="EMBL" id="CAC5383196.1"/>
    </source>
</evidence>
<reference evidence="1 2" key="1">
    <citation type="submission" date="2020-06" db="EMBL/GenBank/DDBJ databases">
        <authorList>
            <person name="Li R."/>
            <person name="Bekaert M."/>
        </authorList>
    </citation>
    <scope>NUCLEOTIDE SEQUENCE [LARGE SCALE GENOMIC DNA]</scope>
    <source>
        <strain evidence="2">wild</strain>
    </source>
</reference>